<accession>A0A2N8ZAG5</accession>
<protein>
    <submittedName>
        <fullName evidence="1">Uncharacterized protein</fullName>
    </submittedName>
</protein>
<evidence type="ECO:0000313" key="1">
    <source>
        <dbReference type="EMBL" id="SON48898.1"/>
    </source>
</evidence>
<dbReference type="Proteomes" id="UP000235828">
    <property type="component" value="Chromosome A"/>
</dbReference>
<organism evidence="1 2">
    <name type="scientific">Vibrio tapetis subsp. tapetis</name>
    <dbReference type="NCBI Taxonomy" id="1671868"/>
    <lineage>
        <taxon>Bacteria</taxon>
        <taxon>Pseudomonadati</taxon>
        <taxon>Pseudomonadota</taxon>
        <taxon>Gammaproteobacteria</taxon>
        <taxon>Vibrionales</taxon>
        <taxon>Vibrionaceae</taxon>
        <taxon>Vibrio</taxon>
    </lineage>
</organism>
<keyword evidence="2" id="KW-1185">Reference proteome</keyword>
<dbReference type="AlphaFoldDB" id="A0A2N8ZAG5"/>
<name>A0A2N8ZAG5_9VIBR</name>
<dbReference type="EMBL" id="LT960611">
    <property type="protein sequence ID" value="SON48898.1"/>
    <property type="molecule type" value="Genomic_DNA"/>
</dbReference>
<evidence type="ECO:0000313" key="2">
    <source>
        <dbReference type="Proteomes" id="UP000235828"/>
    </source>
</evidence>
<gene>
    <name evidence="1" type="ORF">VTAP4600_A0919</name>
</gene>
<reference evidence="1 2" key="1">
    <citation type="submission" date="2017-10" db="EMBL/GenBank/DDBJ databases">
        <authorList>
            <person name="Banno H."/>
            <person name="Chua N.-H."/>
        </authorList>
    </citation>
    <scope>NUCLEOTIDE SEQUENCE [LARGE SCALE GENOMIC DNA]</scope>
    <source>
        <strain evidence="1">Vibrio tapetis CECT4600</strain>
    </source>
</reference>
<proteinExistence type="predicted"/>
<dbReference type="KEGG" id="vta:A0919"/>
<sequence length="42" mass="5175">MSRWLKYHPNSYYAQTAIIQFEYEELSSLEDYRHLDVYNNSV</sequence>